<sequence length="74" mass="8073">MAEMPAVNRPRWNGAVTKRCPRWFAAAGGQLLTGSENVGAAKPQAAMIVRSGFFCSHGKRVRKGAIIVKKMFRV</sequence>
<gene>
    <name evidence="1" type="ORF">GS3922_08430</name>
</gene>
<accession>A0ABM6ABK5</accession>
<organism evidence="1 2">
    <name type="scientific">Geobacillus subterraneus</name>
    <dbReference type="NCBI Taxonomy" id="129338"/>
    <lineage>
        <taxon>Bacteria</taxon>
        <taxon>Bacillati</taxon>
        <taxon>Bacillota</taxon>
        <taxon>Bacilli</taxon>
        <taxon>Bacillales</taxon>
        <taxon>Anoxybacillaceae</taxon>
        <taxon>Geobacillus</taxon>
    </lineage>
</organism>
<keyword evidence="2" id="KW-1185">Reference proteome</keyword>
<evidence type="ECO:0000313" key="1">
    <source>
        <dbReference type="EMBL" id="AMX83682.1"/>
    </source>
</evidence>
<reference evidence="1 2" key="1">
    <citation type="submission" date="2016-02" db="EMBL/GenBank/DDBJ databases">
        <title>Complete genome sequence of Geobacillus subterraneus KCTC 3922T.</title>
        <authorList>
            <person name="Lee D.-W."/>
            <person name="Lee Y.-J."/>
            <person name="Lee S.-J."/>
            <person name="Park G.-S."/>
            <person name="Lee S.-J."/>
            <person name="Shin J.-H."/>
        </authorList>
    </citation>
    <scope>NUCLEOTIDE SEQUENCE [LARGE SCALE GENOMIC DNA]</scope>
    <source>
        <strain evidence="1 2">KCTC 3922</strain>
    </source>
</reference>
<proteinExistence type="predicted"/>
<protein>
    <submittedName>
        <fullName evidence="1">Uncharacterized protein</fullName>
    </submittedName>
</protein>
<dbReference type="GeneID" id="32407305"/>
<name>A0ABM6ABK5_9BACL</name>
<dbReference type="EMBL" id="CP014342">
    <property type="protein sequence ID" value="AMX83682.1"/>
    <property type="molecule type" value="Genomic_DNA"/>
</dbReference>
<evidence type="ECO:0000313" key="2">
    <source>
        <dbReference type="Proteomes" id="UP000076226"/>
    </source>
</evidence>
<dbReference type="Proteomes" id="UP000076226">
    <property type="component" value="Chromosome"/>
</dbReference>